<feature type="non-terminal residue" evidence="1">
    <location>
        <position position="32"/>
    </location>
</feature>
<accession>A0A0F8YKN2</accession>
<protein>
    <submittedName>
        <fullName evidence="1">Uncharacterized protein</fullName>
    </submittedName>
</protein>
<name>A0A0F8YKN2_9ZZZZ</name>
<dbReference type="AlphaFoldDB" id="A0A0F8YKN2"/>
<dbReference type="EMBL" id="LAZR01068956">
    <property type="protein sequence ID" value="KKK48656.1"/>
    <property type="molecule type" value="Genomic_DNA"/>
</dbReference>
<gene>
    <name evidence="1" type="ORF">LCGC14_3142910</name>
</gene>
<reference evidence="1" key="1">
    <citation type="journal article" date="2015" name="Nature">
        <title>Complex archaea that bridge the gap between prokaryotes and eukaryotes.</title>
        <authorList>
            <person name="Spang A."/>
            <person name="Saw J.H."/>
            <person name="Jorgensen S.L."/>
            <person name="Zaremba-Niedzwiedzka K."/>
            <person name="Martijn J."/>
            <person name="Lind A.E."/>
            <person name="van Eijk R."/>
            <person name="Schleper C."/>
            <person name="Guy L."/>
            <person name="Ettema T.J."/>
        </authorList>
    </citation>
    <scope>NUCLEOTIDE SEQUENCE</scope>
</reference>
<sequence length="32" mass="3848">MPEIPVEIEVERVMNLVRGFGWEKQEQRMSDD</sequence>
<organism evidence="1">
    <name type="scientific">marine sediment metagenome</name>
    <dbReference type="NCBI Taxonomy" id="412755"/>
    <lineage>
        <taxon>unclassified sequences</taxon>
        <taxon>metagenomes</taxon>
        <taxon>ecological metagenomes</taxon>
    </lineage>
</organism>
<evidence type="ECO:0000313" key="1">
    <source>
        <dbReference type="EMBL" id="KKK48656.1"/>
    </source>
</evidence>
<proteinExistence type="predicted"/>
<comment type="caution">
    <text evidence="1">The sequence shown here is derived from an EMBL/GenBank/DDBJ whole genome shotgun (WGS) entry which is preliminary data.</text>
</comment>